<dbReference type="RefSeq" id="WP_354640252.1">
    <property type="nucleotide sequence ID" value="NZ_CP159872.1"/>
</dbReference>
<organism evidence="1">
    <name type="scientific">Kitasatospora camelliae</name>
    <dbReference type="NCBI Taxonomy" id="3156397"/>
    <lineage>
        <taxon>Bacteria</taxon>
        <taxon>Bacillati</taxon>
        <taxon>Actinomycetota</taxon>
        <taxon>Actinomycetes</taxon>
        <taxon>Kitasatosporales</taxon>
        <taxon>Streptomycetaceae</taxon>
        <taxon>Kitasatospora</taxon>
    </lineage>
</organism>
<protein>
    <submittedName>
        <fullName evidence="1">Uncharacterized protein</fullName>
    </submittedName>
</protein>
<evidence type="ECO:0000313" key="1">
    <source>
        <dbReference type="EMBL" id="XCM79525.1"/>
    </source>
</evidence>
<reference evidence="1" key="1">
    <citation type="submission" date="2024-06" db="EMBL/GenBank/DDBJ databases">
        <title>The genome sequences of Kitasatospora sp. strain HUAS MG31.</title>
        <authorList>
            <person name="Mo P."/>
        </authorList>
    </citation>
    <scope>NUCLEOTIDE SEQUENCE</scope>
    <source>
        <strain evidence="1">HUAS MG31</strain>
    </source>
</reference>
<dbReference type="AlphaFoldDB" id="A0AAU8JT87"/>
<gene>
    <name evidence="1" type="ORF">ABWK59_11575</name>
</gene>
<sequence>MRLTIALRQSGPVGAAGYLARATAHAHPDQAAGTLAELRRSGLTDEAAELFHALWAVPAVALPGLLAALERAGQPADGQTLLWEWASAPPAELSVLADELHASGRMRDLRSLLRQVAGRPVGEIAAVVTALESTLAAHLIREVSALRSASDLGGFGATLAQDASLYGALLAAIAELDESRFRNALAALRSLGLPTEPPRGRGRR</sequence>
<dbReference type="KEGG" id="kcm:ABWK59_11575"/>
<proteinExistence type="predicted"/>
<dbReference type="EMBL" id="CP159872">
    <property type="protein sequence ID" value="XCM79525.1"/>
    <property type="molecule type" value="Genomic_DNA"/>
</dbReference>
<name>A0AAU8JT87_9ACTN</name>
<accession>A0AAU8JT87</accession>